<comment type="caution">
    <text evidence="1">The sequence shown here is derived from an EMBL/GenBank/DDBJ whole genome shotgun (WGS) entry which is preliminary data.</text>
</comment>
<reference evidence="1 2" key="1">
    <citation type="journal article" date="2019" name="Int. J. Syst. Evol. Microbiol.">
        <title>The Global Catalogue of Microorganisms (GCM) 10K type strain sequencing project: providing services to taxonomists for standard genome sequencing and annotation.</title>
        <authorList>
            <consortium name="The Broad Institute Genomics Platform"/>
            <consortium name="The Broad Institute Genome Sequencing Center for Infectious Disease"/>
            <person name="Wu L."/>
            <person name="Ma J."/>
        </authorList>
    </citation>
    <scope>NUCLEOTIDE SEQUENCE [LARGE SCALE GENOMIC DNA]</scope>
    <source>
        <strain evidence="1 2">JCM 5062</strain>
    </source>
</reference>
<gene>
    <name evidence="1" type="ORF">GCM10010393_41390</name>
</gene>
<dbReference type="EMBL" id="BAAASR010000021">
    <property type="protein sequence ID" value="GAA2504490.1"/>
    <property type="molecule type" value="Genomic_DNA"/>
</dbReference>
<protein>
    <recommendedName>
        <fullName evidence="3">Alpha/beta hydrolase</fullName>
    </recommendedName>
</protein>
<proteinExistence type="predicted"/>
<dbReference type="Proteomes" id="UP001499942">
    <property type="component" value="Unassembled WGS sequence"/>
</dbReference>
<name>A0ABN3MMM4_9ACTN</name>
<evidence type="ECO:0000313" key="1">
    <source>
        <dbReference type="EMBL" id="GAA2504490.1"/>
    </source>
</evidence>
<sequence>MRSAAVTAAGVAAVPARGHHLMLDSPGAFARDVAEALPA</sequence>
<evidence type="ECO:0008006" key="3">
    <source>
        <dbReference type="Google" id="ProtNLM"/>
    </source>
</evidence>
<keyword evidence="2" id="KW-1185">Reference proteome</keyword>
<evidence type="ECO:0000313" key="2">
    <source>
        <dbReference type="Proteomes" id="UP001499942"/>
    </source>
</evidence>
<accession>A0ABN3MMM4</accession>
<organism evidence="1 2">
    <name type="scientific">Streptomyces gobitricini</name>
    <dbReference type="NCBI Taxonomy" id="68211"/>
    <lineage>
        <taxon>Bacteria</taxon>
        <taxon>Bacillati</taxon>
        <taxon>Actinomycetota</taxon>
        <taxon>Actinomycetes</taxon>
        <taxon>Kitasatosporales</taxon>
        <taxon>Streptomycetaceae</taxon>
        <taxon>Streptomyces</taxon>
    </lineage>
</organism>